<keyword evidence="1" id="KW-0732">Signal</keyword>
<proteinExistence type="predicted"/>
<comment type="caution">
    <text evidence="2">The sequence shown here is derived from an EMBL/GenBank/DDBJ whole genome shotgun (WGS) entry which is preliminary data.</text>
</comment>
<feature type="signal peptide" evidence="1">
    <location>
        <begin position="1"/>
        <end position="17"/>
    </location>
</feature>
<dbReference type="OrthoDB" id="10417247at2759"/>
<dbReference type="AlphaFoldDB" id="A0A5B7EA33"/>
<accession>A0A5B7EA33</accession>
<evidence type="ECO:0000256" key="1">
    <source>
        <dbReference type="SAM" id="SignalP"/>
    </source>
</evidence>
<evidence type="ECO:0000313" key="2">
    <source>
        <dbReference type="EMBL" id="MPC30066.1"/>
    </source>
</evidence>
<reference evidence="2 3" key="1">
    <citation type="submission" date="2019-05" db="EMBL/GenBank/DDBJ databases">
        <title>Another draft genome of Portunus trituberculatus and its Hox gene families provides insights of decapod evolution.</title>
        <authorList>
            <person name="Jeong J.-H."/>
            <person name="Song I."/>
            <person name="Kim S."/>
            <person name="Choi T."/>
            <person name="Kim D."/>
            <person name="Ryu S."/>
            <person name="Kim W."/>
        </authorList>
    </citation>
    <scope>NUCLEOTIDE SEQUENCE [LARGE SCALE GENOMIC DNA]</scope>
    <source>
        <tissue evidence="2">Muscle</tissue>
    </source>
</reference>
<name>A0A5B7EA33_PORTR</name>
<sequence length="117" mass="13700">MVLIITAFAWNIVSVTHYEFVSRNKYSYHLHDLMVRRDNVVSARLWLEYRPLWHVSGVNGEAPFAEHRLCNAPRSDTMEHYCLACPTVRHALPRGQTLDAICRYLFNNDILEEVLLQ</sequence>
<keyword evidence="3" id="KW-1185">Reference proteome</keyword>
<organism evidence="2 3">
    <name type="scientific">Portunus trituberculatus</name>
    <name type="common">Swimming crab</name>
    <name type="synonym">Neptunus trituberculatus</name>
    <dbReference type="NCBI Taxonomy" id="210409"/>
    <lineage>
        <taxon>Eukaryota</taxon>
        <taxon>Metazoa</taxon>
        <taxon>Ecdysozoa</taxon>
        <taxon>Arthropoda</taxon>
        <taxon>Crustacea</taxon>
        <taxon>Multicrustacea</taxon>
        <taxon>Malacostraca</taxon>
        <taxon>Eumalacostraca</taxon>
        <taxon>Eucarida</taxon>
        <taxon>Decapoda</taxon>
        <taxon>Pleocyemata</taxon>
        <taxon>Brachyura</taxon>
        <taxon>Eubrachyura</taxon>
        <taxon>Portunoidea</taxon>
        <taxon>Portunidae</taxon>
        <taxon>Portuninae</taxon>
        <taxon>Portunus</taxon>
    </lineage>
</organism>
<feature type="chain" id="PRO_5022790340" evidence="1">
    <location>
        <begin position="18"/>
        <end position="117"/>
    </location>
</feature>
<dbReference type="Proteomes" id="UP000324222">
    <property type="component" value="Unassembled WGS sequence"/>
</dbReference>
<evidence type="ECO:0000313" key="3">
    <source>
        <dbReference type="Proteomes" id="UP000324222"/>
    </source>
</evidence>
<dbReference type="EMBL" id="VSRR010002187">
    <property type="protein sequence ID" value="MPC30066.1"/>
    <property type="molecule type" value="Genomic_DNA"/>
</dbReference>
<protein>
    <submittedName>
        <fullName evidence="2">Uncharacterized protein</fullName>
    </submittedName>
</protein>
<gene>
    <name evidence="2" type="ORF">E2C01_023320</name>
</gene>